<protein>
    <submittedName>
        <fullName evidence="2">Uncharacterized protein</fullName>
    </submittedName>
</protein>
<name>A0ABS7T8C4_9GAMM</name>
<feature type="region of interest" description="Disordered" evidence="1">
    <location>
        <begin position="85"/>
        <end position="120"/>
    </location>
</feature>
<feature type="compositionally biased region" description="Low complexity" evidence="1">
    <location>
        <begin position="99"/>
        <end position="109"/>
    </location>
</feature>
<evidence type="ECO:0000313" key="3">
    <source>
        <dbReference type="Proteomes" id="UP001430954"/>
    </source>
</evidence>
<dbReference type="Proteomes" id="UP001430954">
    <property type="component" value="Unassembled WGS sequence"/>
</dbReference>
<gene>
    <name evidence="2" type="ORF">K6753_11405</name>
</gene>
<dbReference type="EMBL" id="JAINZW010000005">
    <property type="protein sequence ID" value="MBZ4040137.1"/>
    <property type="molecule type" value="Genomic_DNA"/>
</dbReference>
<evidence type="ECO:0000313" key="2">
    <source>
        <dbReference type="EMBL" id="MBZ4040137.1"/>
    </source>
</evidence>
<evidence type="ECO:0000256" key="1">
    <source>
        <dbReference type="SAM" id="MobiDB-lite"/>
    </source>
</evidence>
<comment type="caution">
    <text evidence="2">The sequence shown here is derived from an EMBL/GenBank/DDBJ whole genome shotgun (WGS) entry which is preliminary data.</text>
</comment>
<accession>A0ABS7T8C4</accession>
<proteinExistence type="predicted"/>
<dbReference type="RefSeq" id="WP_223676591.1">
    <property type="nucleotide sequence ID" value="NZ_JAINZW010000005.1"/>
</dbReference>
<organism evidence="2 3">
    <name type="scientific">Novilysobacter selenitireducens</name>
    <dbReference type="NCBI Taxonomy" id="2872639"/>
    <lineage>
        <taxon>Bacteria</taxon>
        <taxon>Pseudomonadati</taxon>
        <taxon>Pseudomonadota</taxon>
        <taxon>Gammaproteobacteria</taxon>
        <taxon>Lysobacterales</taxon>
        <taxon>Lysobacteraceae</taxon>
        <taxon>Novilysobacter</taxon>
    </lineage>
</organism>
<reference evidence="2 3" key="1">
    <citation type="submission" date="2021-09" db="EMBL/GenBank/DDBJ databases">
        <title>Lysobacter sp. 13A isolated from the river sediment.</title>
        <authorList>
            <person name="Liu H."/>
            <person name="Li S."/>
            <person name="Mao S."/>
        </authorList>
    </citation>
    <scope>NUCLEOTIDE SEQUENCE [LARGE SCALE GENOMIC DNA]</scope>
    <source>
        <strain evidence="2 3">13A</strain>
    </source>
</reference>
<keyword evidence="3" id="KW-1185">Reference proteome</keyword>
<sequence length="120" mass="12680">MSFDKLLRKVEQAEMALEARERQYSADMRQLKRSWRLTWSPGRIVVAGLLTGFLSGRGQSRGGGSSDGVGILRVISLVSTMMASQNAKQASTEAEHAADAATDMAATQAPGSGVSVDGPP</sequence>